<evidence type="ECO:0000256" key="4">
    <source>
        <dbReference type="ARBA" id="ARBA00022884"/>
    </source>
</evidence>
<dbReference type="Pfam" id="PF03787">
    <property type="entry name" value="RAMPs"/>
    <property type="match status" value="1"/>
</dbReference>
<evidence type="ECO:0000313" key="9">
    <source>
        <dbReference type="EMBL" id="MDT2808917.1"/>
    </source>
</evidence>
<feature type="domain" description="CRISPR type III-associated protein" evidence="8">
    <location>
        <begin position="9"/>
        <end position="241"/>
    </location>
</feature>
<comment type="similarity">
    <text evidence="2">Belongs to the CRISPR-associated Csm5 family.</text>
</comment>
<dbReference type="PANTHER" id="PTHR38007">
    <property type="entry name" value="CRISPR SYSTEM CMS PROTEIN CSM5"/>
    <property type="match status" value="1"/>
</dbReference>
<dbReference type="AlphaFoldDB" id="A0AAW8TWW6"/>
<dbReference type="Proteomes" id="UP001256711">
    <property type="component" value="Unassembled WGS sequence"/>
</dbReference>
<accession>A0AAW8TWW6</accession>
<dbReference type="EMBL" id="JARQBJ010000001">
    <property type="protein sequence ID" value="MDT2808917.1"/>
    <property type="molecule type" value="Genomic_DNA"/>
</dbReference>
<keyword evidence="4" id="KW-0694">RNA-binding</keyword>
<proteinExistence type="inferred from homology"/>
<gene>
    <name evidence="9" type="primary">csm5</name>
    <name evidence="9" type="ORF">P7H43_00180</name>
</gene>
<dbReference type="NCBIfam" id="TIGR01899">
    <property type="entry name" value="cas_TM1807_csm5"/>
    <property type="match status" value="1"/>
</dbReference>
<evidence type="ECO:0000256" key="7">
    <source>
        <dbReference type="SAM" id="MobiDB-lite"/>
    </source>
</evidence>
<keyword evidence="5" id="KW-0051">Antiviral defense</keyword>
<evidence type="ECO:0000256" key="3">
    <source>
        <dbReference type="ARBA" id="ARBA00016113"/>
    </source>
</evidence>
<comment type="caution">
    <text evidence="9">The sequence shown here is derived from an EMBL/GenBank/DDBJ whole genome shotgun (WGS) entry which is preliminary data.</text>
</comment>
<comment type="function">
    <text evidence="1">This subunit might be involved in maturation of a crRNA intermediate to its mature form.</text>
</comment>
<organism evidence="9 10">
    <name type="scientific">Enterococcus asini</name>
    <dbReference type="NCBI Taxonomy" id="57732"/>
    <lineage>
        <taxon>Bacteria</taxon>
        <taxon>Bacillati</taxon>
        <taxon>Bacillota</taxon>
        <taxon>Bacilli</taxon>
        <taxon>Lactobacillales</taxon>
        <taxon>Enterococcaceae</taxon>
        <taxon>Enterococcus</taxon>
    </lineage>
</organism>
<dbReference type="RefSeq" id="WP_311834784.1">
    <property type="nucleotide sequence ID" value="NZ_JARQBJ010000001.1"/>
</dbReference>
<evidence type="ECO:0000256" key="6">
    <source>
        <dbReference type="ARBA" id="ARBA00031720"/>
    </source>
</evidence>
<dbReference type="GO" id="GO:0003723">
    <property type="term" value="F:RNA binding"/>
    <property type="evidence" value="ECO:0007669"/>
    <property type="project" value="UniProtKB-KW"/>
</dbReference>
<evidence type="ECO:0000259" key="8">
    <source>
        <dbReference type="Pfam" id="PF03787"/>
    </source>
</evidence>
<dbReference type="PANTHER" id="PTHR38007:SF1">
    <property type="entry name" value="CRISPR SYSTEM CMS PROTEIN CSM5"/>
    <property type="match status" value="1"/>
</dbReference>
<evidence type="ECO:0000256" key="2">
    <source>
        <dbReference type="ARBA" id="ARBA00006680"/>
    </source>
</evidence>
<protein>
    <recommendedName>
        <fullName evidence="3">CRISPR system Cms protein Csm5</fullName>
    </recommendedName>
    <alternativeName>
        <fullName evidence="6">CRISPR type III A-associated protein Csm5</fullName>
    </alternativeName>
</protein>
<reference evidence="9" key="1">
    <citation type="submission" date="2023-03" db="EMBL/GenBank/DDBJ databases">
        <authorList>
            <person name="Shen W."/>
            <person name="Cai J."/>
        </authorList>
    </citation>
    <scope>NUCLEOTIDE SEQUENCE</scope>
    <source>
        <strain evidence="9">B226-2</strain>
    </source>
</reference>
<evidence type="ECO:0000256" key="1">
    <source>
        <dbReference type="ARBA" id="ARBA00003088"/>
    </source>
</evidence>
<evidence type="ECO:0000256" key="5">
    <source>
        <dbReference type="ARBA" id="ARBA00023118"/>
    </source>
</evidence>
<feature type="region of interest" description="Disordered" evidence="7">
    <location>
        <begin position="99"/>
        <end position="121"/>
    </location>
</feature>
<name>A0AAW8TWW6_9ENTE</name>
<dbReference type="GO" id="GO:0051607">
    <property type="term" value="P:defense response to virus"/>
    <property type="evidence" value="ECO:0007669"/>
    <property type="project" value="UniProtKB-KW"/>
</dbReference>
<feature type="compositionally biased region" description="Polar residues" evidence="7">
    <location>
        <begin position="101"/>
        <end position="110"/>
    </location>
</feature>
<dbReference type="InterPro" id="IPR005537">
    <property type="entry name" value="RAMP_III_fam"/>
</dbReference>
<evidence type="ECO:0000313" key="10">
    <source>
        <dbReference type="Proteomes" id="UP001256711"/>
    </source>
</evidence>
<dbReference type="InterPro" id="IPR010173">
    <property type="entry name" value="CRISPR-assoc_Csm5"/>
</dbReference>
<sequence length="353" mass="40309">MGKKTYKVTLTTHGPVHIGASQIIKKSEYIYDFHKKLVHVVDLGKLTKFLKHRNLLDAFTNYLVEYGNRADLKRFLGDQKIQQRDWQAFITVTLPVHQGKANPQTTQGRPSQGRHPMPGANKPMNDLHLMVRDGRGAVYIPGSSLKGALRTVLLEDIENDKRDNPLFGYIQVSDSLPIAQERLAIYQKIDVNKEAKPMPLYRECIDVGTKVMFRMTIDDDANLPIVEVEKRIKRFYLNYWNNWFAGVANTEGGKQTLKGGLVTTAIHAKNHPQVLFLGGGAGFVSKTLQYQMYDKETAKKKVFAELQKRFGRVYKRDWNVPENVPLALKATVDDSKNRWYQQGACTIEFEEIK</sequence>